<keyword evidence="2" id="KW-1185">Reference proteome</keyword>
<accession>F7ZC80</accession>
<protein>
    <submittedName>
        <fullName evidence="1">Uncharacterized protein</fullName>
    </submittedName>
</protein>
<dbReference type="EMBL" id="CP002623">
    <property type="protein sequence ID" value="AEI95653.1"/>
    <property type="molecule type" value="Genomic_DNA"/>
</dbReference>
<proteinExistence type="predicted"/>
<dbReference type="STRING" id="391595.RLO149_c037390"/>
<dbReference type="KEGG" id="rli:RLO149_c037390"/>
<evidence type="ECO:0000313" key="2">
    <source>
        <dbReference type="Proteomes" id="UP000001353"/>
    </source>
</evidence>
<evidence type="ECO:0000313" key="1">
    <source>
        <dbReference type="EMBL" id="AEI95653.1"/>
    </source>
</evidence>
<dbReference type="HOGENOM" id="CLU_2619811_0_0_5"/>
<dbReference type="AlphaFoldDB" id="F7ZC80"/>
<sequence length="78" mass="8784">MQLRSIRNKGAVFPLSRRAEIVITLLCLVKGYTGGDKRDEAVPMASCADVRPIPHRPEPKLFCYRDLSPSGLVLRCDW</sequence>
<gene>
    <name evidence="1" type="ordered locus">RLO149_c037390</name>
</gene>
<dbReference type="Proteomes" id="UP000001353">
    <property type="component" value="Chromosome"/>
</dbReference>
<name>F7ZC80_ROSLO</name>
<organism evidence="1 2">
    <name type="scientific">Roseobacter litoralis (strain ATCC 49566 / DSM 6996 / JCM 21268 / NBRC 15278 / OCh 149)</name>
    <dbReference type="NCBI Taxonomy" id="391595"/>
    <lineage>
        <taxon>Bacteria</taxon>
        <taxon>Pseudomonadati</taxon>
        <taxon>Pseudomonadota</taxon>
        <taxon>Alphaproteobacteria</taxon>
        <taxon>Rhodobacterales</taxon>
        <taxon>Roseobacteraceae</taxon>
        <taxon>Roseobacter</taxon>
    </lineage>
</organism>
<reference evidence="1 2" key="1">
    <citation type="journal article" date="2011" name="BMC Genomics">
        <title>Comparative genome analysis and genome-guided physiological analysis of Roseobacter litoralis.</title>
        <authorList>
            <person name="Kalhoefer D."/>
            <person name="Thole S."/>
            <person name="Voget S."/>
            <person name="Lehmann R."/>
            <person name="Liesegang H."/>
            <person name="Wollher A."/>
            <person name="Daniel R."/>
            <person name="Simon M."/>
            <person name="Brinkhoff T."/>
        </authorList>
    </citation>
    <scope>NUCLEOTIDE SEQUENCE [LARGE SCALE GENOMIC DNA]</scope>
    <source>
        <strain evidence="2">ATCC 49566 / DSM 6996 / JCM 21268 / NBRC 15278 / OCh 149</strain>
    </source>
</reference>